<dbReference type="AlphaFoldDB" id="A0A2W1NLM2"/>
<comment type="caution">
    <text evidence="7">The sequence shown here is derived from an EMBL/GenBank/DDBJ whole genome shotgun (WGS) entry which is preliminary data.</text>
</comment>
<sequence>MTDKKLIKNCTEGDLLAQKAFYEKFAGKMLGVAMRYMNGTDEAHDVLQDGFIKVFKNLPLYKNKGSLEGWVRRIMVNTALDQIRKNKKFMDHVEVDNVAYLLESSSFIHESLEAEDLLKIINKLPVGYRVVFNLFAIEGYSHKEIAEQLNITESTSKSQYSRARKILRSILIENEYIEEGER</sequence>
<dbReference type="SUPFAM" id="SSF88946">
    <property type="entry name" value="Sigma2 domain of RNA polymerase sigma factors"/>
    <property type="match status" value="1"/>
</dbReference>
<evidence type="ECO:0000313" key="8">
    <source>
        <dbReference type="Proteomes" id="UP000249248"/>
    </source>
</evidence>
<organism evidence="7 8">
    <name type="scientific">Putridiphycobacter roseus</name>
    <dbReference type="NCBI Taxonomy" id="2219161"/>
    <lineage>
        <taxon>Bacteria</taxon>
        <taxon>Pseudomonadati</taxon>
        <taxon>Bacteroidota</taxon>
        <taxon>Flavobacteriia</taxon>
        <taxon>Flavobacteriales</taxon>
        <taxon>Crocinitomicaceae</taxon>
        <taxon>Putridiphycobacter</taxon>
    </lineage>
</organism>
<name>A0A2W1NLM2_9FLAO</name>
<dbReference type="InterPro" id="IPR013324">
    <property type="entry name" value="RNA_pol_sigma_r3/r4-like"/>
</dbReference>
<evidence type="ECO:0000313" key="7">
    <source>
        <dbReference type="EMBL" id="PZE16562.1"/>
    </source>
</evidence>
<evidence type="ECO:0000256" key="2">
    <source>
        <dbReference type="ARBA" id="ARBA00023015"/>
    </source>
</evidence>
<dbReference type="GO" id="GO:0016987">
    <property type="term" value="F:sigma factor activity"/>
    <property type="evidence" value="ECO:0007669"/>
    <property type="project" value="UniProtKB-KW"/>
</dbReference>
<feature type="domain" description="RNA polymerase sigma-70 region 2" evidence="5">
    <location>
        <begin position="21"/>
        <end position="88"/>
    </location>
</feature>
<dbReference type="Gene3D" id="1.10.10.10">
    <property type="entry name" value="Winged helix-like DNA-binding domain superfamily/Winged helix DNA-binding domain"/>
    <property type="match status" value="1"/>
</dbReference>
<dbReference type="NCBIfam" id="TIGR02937">
    <property type="entry name" value="sigma70-ECF"/>
    <property type="match status" value="1"/>
</dbReference>
<dbReference type="Pfam" id="PF08281">
    <property type="entry name" value="Sigma70_r4_2"/>
    <property type="match status" value="1"/>
</dbReference>
<dbReference type="InterPro" id="IPR007627">
    <property type="entry name" value="RNA_pol_sigma70_r2"/>
</dbReference>
<keyword evidence="2" id="KW-0805">Transcription regulation</keyword>
<dbReference type="InterPro" id="IPR039425">
    <property type="entry name" value="RNA_pol_sigma-70-like"/>
</dbReference>
<proteinExistence type="inferred from homology"/>
<feature type="domain" description="RNA polymerase sigma factor 70 region 4 type 2" evidence="6">
    <location>
        <begin position="115"/>
        <end position="166"/>
    </location>
</feature>
<dbReference type="Pfam" id="PF04542">
    <property type="entry name" value="Sigma70_r2"/>
    <property type="match status" value="1"/>
</dbReference>
<dbReference type="InterPro" id="IPR014284">
    <property type="entry name" value="RNA_pol_sigma-70_dom"/>
</dbReference>
<dbReference type="RefSeq" id="WP_111063578.1">
    <property type="nucleotide sequence ID" value="NZ_JBHUCU010000017.1"/>
</dbReference>
<dbReference type="PANTHER" id="PTHR43133">
    <property type="entry name" value="RNA POLYMERASE ECF-TYPE SIGMA FACTO"/>
    <property type="match status" value="1"/>
</dbReference>
<evidence type="ECO:0000256" key="3">
    <source>
        <dbReference type="ARBA" id="ARBA00023082"/>
    </source>
</evidence>
<dbReference type="EMBL" id="QKSB01000007">
    <property type="protein sequence ID" value="PZE16562.1"/>
    <property type="molecule type" value="Genomic_DNA"/>
</dbReference>
<dbReference type="InterPro" id="IPR013325">
    <property type="entry name" value="RNA_pol_sigma_r2"/>
</dbReference>
<dbReference type="Proteomes" id="UP000249248">
    <property type="component" value="Unassembled WGS sequence"/>
</dbReference>
<gene>
    <name evidence="7" type="ORF">DNU06_11960</name>
</gene>
<dbReference type="InterPro" id="IPR013249">
    <property type="entry name" value="RNA_pol_sigma70_r4_t2"/>
</dbReference>
<keyword evidence="4" id="KW-0804">Transcription</keyword>
<dbReference type="PANTHER" id="PTHR43133:SF46">
    <property type="entry name" value="RNA POLYMERASE SIGMA-70 FACTOR ECF SUBFAMILY"/>
    <property type="match status" value="1"/>
</dbReference>
<accession>A0A2W1NLM2</accession>
<reference evidence="7 8" key="1">
    <citation type="submission" date="2018-06" db="EMBL/GenBank/DDBJ databases">
        <title>The draft genome sequence of Crocinitomix sp. SM1701.</title>
        <authorList>
            <person name="Zhang X."/>
        </authorList>
    </citation>
    <scope>NUCLEOTIDE SEQUENCE [LARGE SCALE GENOMIC DNA]</scope>
    <source>
        <strain evidence="7 8">SM1701</strain>
    </source>
</reference>
<dbReference type="InterPro" id="IPR036388">
    <property type="entry name" value="WH-like_DNA-bd_sf"/>
</dbReference>
<dbReference type="Gene3D" id="1.10.1740.10">
    <property type="match status" value="1"/>
</dbReference>
<keyword evidence="3" id="KW-0731">Sigma factor</keyword>
<protein>
    <submittedName>
        <fullName evidence="7">RNA polymerase subunit sigma-70</fullName>
    </submittedName>
</protein>
<dbReference type="GO" id="GO:0006352">
    <property type="term" value="P:DNA-templated transcription initiation"/>
    <property type="evidence" value="ECO:0007669"/>
    <property type="project" value="InterPro"/>
</dbReference>
<dbReference type="GO" id="GO:0003677">
    <property type="term" value="F:DNA binding"/>
    <property type="evidence" value="ECO:0007669"/>
    <property type="project" value="InterPro"/>
</dbReference>
<evidence type="ECO:0000259" key="5">
    <source>
        <dbReference type="Pfam" id="PF04542"/>
    </source>
</evidence>
<comment type="similarity">
    <text evidence="1">Belongs to the sigma-70 factor family. ECF subfamily.</text>
</comment>
<dbReference type="CDD" id="cd06171">
    <property type="entry name" value="Sigma70_r4"/>
    <property type="match status" value="1"/>
</dbReference>
<evidence type="ECO:0000259" key="6">
    <source>
        <dbReference type="Pfam" id="PF08281"/>
    </source>
</evidence>
<dbReference type="OrthoDB" id="1056775at2"/>
<keyword evidence="8" id="KW-1185">Reference proteome</keyword>
<dbReference type="SUPFAM" id="SSF88659">
    <property type="entry name" value="Sigma3 and sigma4 domains of RNA polymerase sigma factors"/>
    <property type="match status" value="1"/>
</dbReference>
<evidence type="ECO:0000256" key="4">
    <source>
        <dbReference type="ARBA" id="ARBA00023163"/>
    </source>
</evidence>
<evidence type="ECO:0000256" key="1">
    <source>
        <dbReference type="ARBA" id="ARBA00010641"/>
    </source>
</evidence>